<feature type="transmembrane region" description="Helical" evidence="6">
    <location>
        <begin position="72"/>
        <end position="90"/>
    </location>
</feature>
<dbReference type="GO" id="GO:0015171">
    <property type="term" value="F:amino acid transmembrane transporter activity"/>
    <property type="evidence" value="ECO:0007669"/>
    <property type="project" value="TreeGrafter"/>
</dbReference>
<protein>
    <submittedName>
        <fullName evidence="7">LysE family translocator</fullName>
    </submittedName>
</protein>
<feature type="transmembrane region" description="Helical" evidence="6">
    <location>
        <begin position="111"/>
        <end position="132"/>
    </location>
</feature>
<dbReference type="PANTHER" id="PTHR30086:SF20">
    <property type="entry name" value="ARGININE EXPORTER PROTEIN ARGO-RELATED"/>
    <property type="match status" value="1"/>
</dbReference>
<organism evidence="7 8">
    <name type="scientific">Marinobacter adhaerens</name>
    <dbReference type="NCBI Taxonomy" id="1033846"/>
    <lineage>
        <taxon>Bacteria</taxon>
        <taxon>Pseudomonadati</taxon>
        <taxon>Pseudomonadota</taxon>
        <taxon>Gammaproteobacteria</taxon>
        <taxon>Pseudomonadales</taxon>
        <taxon>Marinobacteraceae</taxon>
        <taxon>Marinobacter</taxon>
    </lineage>
</organism>
<evidence type="ECO:0000256" key="1">
    <source>
        <dbReference type="ARBA" id="ARBA00004651"/>
    </source>
</evidence>
<reference evidence="7 8" key="1">
    <citation type="submission" date="2019-06" db="EMBL/GenBank/DDBJ databases">
        <title>Enrichment of Autotrophic Halophilic Microorganisms from Red Sea Brine Pool Using Microbial Electrosynthesis System.</title>
        <authorList>
            <person name="Alqahtani M.F."/>
            <person name="Bajracharya S."/>
            <person name="Katuri K.P."/>
            <person name="Ali M."/>
            <person name="Saikaly P.E."/>
        </authorList>
    </citation>
    <scope>NUCLEOTIDE SEQUENCE [LARGE SCALE GENOMIC DNA]</scope>
    <source>
        <strain evidence="7">MES15</strain>
    </source>
</reference>
<dbReference type="AlphaFoldDB" id="A0A844I1D3"/>
<keyword evidence="2" id="KW-1003">Cell membrane</keyword>
<feature type="transmembrane region" description="Helical" evidence="6">
    <location>
        <begin position="144"/>
        <end position="170"/>
    </location>
</feature>
<gene>
    <name evidence="7" type="ORF">FH752_09435</name>
</gene>
<evidence type="ECO:0000313" key="8">
    <source>
        <dbReference type="Proteomes" id="UP000431462"/>
    </source>
</evidence>
<comment type="subcellular location">
    <subcellularLocation>
        <location evidence="1">Cell membrane</location>
        <topology evidence="1">Multi-pass membrane protein</topology>
    </subcellularLocation>
</comment>
<sequence length="203" mass="21879">MSEYHSILSVALTFFLIAASPGPAVLSTALVSMNHGKKAGLLYGLGLSAGLAFWGIVAATGLGAIIESSRRLLFFLKLFGGLYLIYLGCLSAKSALNHQLDNRFEVCRRKWFYQGVALNLSNPKAVFVWLAALSAGLAPTVESLVIVVATSICMALGLLVYVIYVFIFSFEGIVARYQANQRWLDVAASGLFIWAGLALIISH</sequence>
<evidence type="ECO:0000256" key="5">
    <source>
        <dbReference type="ARBA" id="ARBA00023136"/>
    </source>
</evidence>
<evidence type="ECO:0000256" key="4">
    <source>
        <dbReference type="ARBA" id="ARBA00022989"/>
    </source>
</evidence>
<evidence type="ECO:0000256" key="3">
    <source>
        <dbReference type="ARBA" id="ARBA00022692"/>
    </source>
</evidence>
<name>A0A844I1D3_9GAMM</name>
<dbReference type="EMBL" id="VENC01000008">
    <property type="protein sequence ID" value="MTI98831.1"/>
    <property type="molecule type" value="Genomic_DNA"/>
</dbReference>
<feature type="transmembrane region" description="Helical" evidence="6">
    <location>
        <begin position="182"/>
        <end position="201"/>
    </location>
</feature>
<dbReference type="PANTHER" id="PTHR30086">
    <property type="entry name" value="ARGININE EXPORTER PROTEIN ARGO"/>
    <property type="match status" value="1"/>
</dbReference>
<dbReference type="Pfam" id="PF01810">
    <property type="entry name" value="LysE"/>
    <property type="match status" value="1"/>
</dbReference>
<keyword evidence="5 6" id="KW-0472">Membrane</keyword>
<comment type="caution">
    <text evidence="7">The sequence shown here is derived from an EMBL/GenBank/DDBJ whole genome shotgun (WGS) entry which is preliminary data.</text>
</comment>
<keyword evidence="4 6" id="KW-1133">Transmembrane helix</keyword>
<evidence type="ECO:0000256" key="2">
    <source>
        <dbReference type="ARBA" id="ARBA00022475"/>
    </source>
</evidence>
<keyword evidence="3 6" id="KW-0812">Transmembrane</keyword>
<dbReference type="Proteomes" id="UP000431462">
    <property type="component" value="Unassembled WGS sequence"/>
</dbReference>
<evidence type="ECO:0000256" key="6">
    <source>
        <dbReference type="SAM" id="Phobius"/>
    </source>
</evidence>
<proteinExistence type="predicted"/>
<dbReference type="InterPro" id="IPR001123">
    <property type="entry name" value="LeuE-type"/>
</dbReference>
<dbReference type="GO" id="GO:0005886">
    <property type="term" value="C:plasma membrane"/>
    <property type="evidence" value="ECO:0007669"/>
    <property type="project" value="UniProtKB-SubCell"/>
</dbReference>
<feature type="transmembrane region" description="Helical" evidence="6">
    <location>
        <begin position="6"/>
        <end position="30"/>
    </location>
</feature>
<evidence type="ECO:0000313" key="7">
    <source>
        <dbReference type="EMBL" id="MTI98831.1"/>
    </source>
</evidence>
<accession>A0A844I1D3</accession>
<feature type="transmembrane region" description="Helical" evidence="6">
    <location>
        <begin position="42"/>
        <end position="66"/>
    </location>
</feature>